<sequence>MVLQKQSLAQAQIDGTLSFNDKKEYILKYIQDEDILKNNFWRDLNLGCSQLFIDGADNSTTHWGLIDNIKTGKQHSSITDTVKFLSSDNNNKLLFSLVWHGGGITPRFPN</sequence>
<accession>A0A382NLI2</accession>
<name>A0A382NLI2_9ZZZZ</name>
<gene>
    <name evidence="1" type="ORF">METZ01_LOCUS314019</name>
</gene>
<dbReference type="AlphaFoldDB" id="A0A382NLI2"/>
<feature type="non-terminal residue" evidence="1">
    <location>
        <position position="110"/>
    </location>
</feature>
<evidence type="ECO:0000313" key="1">
    <source>
        <dbReference type="EMBL" id="SVC61165.1"/>
    </source>
</evidence>
<protein>
    <submittedName>
        <fullName evidence="1">Uncharacterized protein</fullName>
    </submittedName>
</protein>
<proteinExistence type="predicted"/>
<reference evidence="1" key="1">
    <citation type="submission" date="2018-05" db="EMBL/GenBank/DDBJ databases">
        <authorList>
            <person name="Lanie J.A."/>
            <person name="Ng W.-L."/>
            <person name="Kazmierczak K.M."/>
            <person name="Andrzejewski T.M."/>
            <person name="Davidsen T.M."/>
            <person name="Wayne K.J."/>
            <person name="Tettelin H."/>
            <person name="Glass J.I."/>
            <person name="Rusch D."/>
            <person name="Podicherti R."/>
            <person name="Tsui H.-C.T."/>
            <person name="Winkler M.E."/>
        </authorList>
    </citation>
    <scope>NUCLEOTIDE SEQUENCE</scope>
</reference>
<dbReference type="EMBL" id="UINC01100817">
    <property type="protein sequence ID" value="SVC61165.1"/>
    <property type="molecule type" value="Genomic_DNA"/>
</dbReference>
<organism evidence="1">
    <name type="scientific">marine metagenome</name>
    <dbReference type="NCBI Taxonomy" id="408172"/>
    <lineage>
        <taxon>unclassified sequences</taxon>
        <taxon>metagenomes</taxon>
        <taxon>ecological metagenomes</taxon>
    </lineage>
</organism>